<keyword evidence="1" id="KW-0812">Transmembrane</keyword>
<dbReference type="Pfam" id="PF07885">
    <property type="entry name" value="Ion_trans_2"/>
    <property type="match status" value="1"/>
</dbReference>
<organism evidence="3 4">
    <name type="scientific">Nitrosospira multiformis</name>
    <dbReference type="NCBI Taxonomy" id="1231"/>
    <lineage>
        <taxon>Bacteria</taxon>
        <taxon>Pseudomonadati</taxon>
        <taxon>Pseudomonadota</taxon>
        <taxon>Betaproteobacteria</taxon>
        <taxon>Nitrosomonadales</taxon>
        <taxon>Nitrosomonadaceae</taxon>
        <taxon>Nitrosospira</taxon>
    </lineage>
</organism>
<keyword evidence="1" id="KW-1133">Transmembrane helix</keyword>
<name>A0A2T5HXT9_9PROT</name>
<accession>A0A2T5HXT9</accession>
<sequence length="158" mass="17415">MNEHAAHLVILGISGMIVAICVMLHYEALRFLGLTLGAHVHKRIGVLLVMMGLLIAHFLEVWVFAVAYMFVEHEMGLGRIAGITTGDIFDYFYYSSISYTTVGFGDLIPVGAIRMLTATEGLAGLSLITWSASFTFLAMQRFWPHALAESQEKSEGET</sequence>
<protein>
    <submittedName>
        <fullName evidence="3">Ion channel</fullName>
    </submittedName>
</protein>
<dbReference type="Proteomes" id="UP000244152">
    <property type="component" value="Unassembled WGS sequence"/>
</dbReference>
<evidence type="ECO:0000259" key="2">
    <source>
        <dbReference type="Pfam" id="PF07885"/>
    </source>
</evidence>
<dbReference type="EMBL" id="QAOK01000070">
    <property type="protein sequence ID" value="PTQ76404.1"/>
    <property type="molecule type" value="Genomic_DNA"/>
</dbReference>
<evidence type="ECO:0000256" key="1">
    <source>
        <dbReference type="SAM" id="Phobius"/>
    </source>
</evidence>
<dbReference type="InterPro" id="IPR013099">
    <property type="entry name" value="K_chnl_dom"/>
</dbReference>
<feature type="domain" description="Potassium channel" evidence="2">
    <location>
        <begin position="59"/>
        <end position="136"/>
    </location>
</feature>
<dbReference type="RefSeq" id="WP_258192457.1">
    <property type="nucleotide sequence ID" value="NZ_QAOK01000070.1"/>
</dbReference>
<feature type="transmembrane region" description="Helical" evidence="1">
    <location>
        <begin position="122"/>
        <end position="143"/>
    </location>
</feature>
<evidence type="ECO:0000313" key="3">
    <source>
        <dbReference type="EMBL" id="PTQ76404.1"/>
    </source>
</evidence>
<feature type="transmembrane region" description="Helical" evidence="1">
    <location>
        <begin position="6"/>
        <end position="26"/>
    </location>
</feature>
<reference evidence="3 4" key="1">
    <citation type="submission" date="2018-04" db="EMBL/GenBank/DDBJ databases">
        <title>Active sludge and wastewater microbial communities from Klosterneuburg, Austria.</title>
        <authorList>
            <person name="Wagner M."/>
        </authorList>
    </citation>
    <scope>NUCLEOTIDE SEQUENCE [LARGE SCALE GENOMIC DNA]</scope>
    <source>
        <strain evidence="3 4">Nl12</strain>
    </source>
</reference>
<keyword evidence="1" id="KW-0472">Membrane</keyword>
<gene>
    <name evidence="3" type="ORF">C8R21_1703</name>
</gene>
<evidence type="ECO:0000313" key="4">
    <source>
        <dbReference type="Proteomes" id="UP000244152"/>
    </source>
</evidence>
<dbReference type="AlphaFoldDB" id="A0A2T5HXT9"/>
<dbReference type="SUPFAM" id="SSF81324">
    <property type="entry name" value="Voltage-gated potassium channels"/>
    <property type="match status" value="1"/>
</dbReference>
<dbReference type="Gene3D" id="1.10.287.70">
    <property type="match status" value="1"/>
</dbReference>
<proteinExistence type="predicted"/>
<feature type="transmembrane region" description="Helical" evidence="1">
    <location>
        <begin position="46"/>
        <end position="71"/>
    </location>
</feature>
<comment type="caution">
    <text evidence="3">The sequence shown here is derived from an EMBL/GenBank/DDBJ whole genome shotgun (WGS) entry which is preliminary data.</text>
</comment>